<evidence type="ECO:0000256" key="4">
    <source>
        <dbReference type="ARBA" id="ARBA00022475"/>
    </source>
</evidence>
<comment type="caution">
    <text evidence="13">The sequence shown here is derived from an EMBL/GenBank/DDBJ whole genome shotgun (WGS) entry which is preliminary data.</text>
</comment>
<evidence type="ECO:0000256" key="6">
    <source>
        <dbReference type="ARBA" id="ARBA00022692"/>
    </source>
</evidence>
<organism evidence="13 14">
    <name type="scientific">Alsobacter metallidurans</name>
    <dbReference type="NCBI Taxonomy" id="340221"/>
    <lineage>
        <taxon>Bacteria</taxon>
        <taxon>Pseudomonadati</taxon>
        <taxon>Pseudomonadota</taxon>
        <taxon>Alphaproteobacteria</taxon>
        <taxon>Hyphomicrobiales</taxon>
        <taxon>Alsobacteraceae</taxon>
        <taxon>Alsobacter</taxon>
    </lineage>
</organism>
<reference evidence="13" key="1">
    <citation type="journal article" date="2014" name="Int. J. Syst. Evol. Microbiol.">
        <title>Complete genome sequence of Corynebacterium casei LMG S-19264T (=DSM 44701T), isolated from a smear-ripened cheese.</title>
        <authorList>
            <consortium name="US DOE Joint Genome Institute (JGI-PGF)"/>
            <person name="Walter F."/>
            <person name="Albersmeier A."/>
            <person name="Kalinowski J."/>
            <person name="Ruckert C."/>
        </authorList>
    </citation>
    <scope>NUCLEOTIDE SEQUENCE</scope>
    <source>
        <strain evidence="13">CGMCC 1.12214</strain>
    </source>
</reference>
<keyword evidence="14" id="KW-1185">Reference proteome</keyword>
<evidence type="ECO:0000259" key="11">
    <source>
        <dbReference type="Pfam" id="PF25994"/>
    </source>
</evidence>
<dbReference type="GO" id="GO:0005886">
    <property type="term" value="C:plasma membrane"/>
    <property type="evidence" value="ECO:0007669"/>
    <property type="project" value="UniProtKB-SubCell"/>
</dbReference>
<evidence type="ECO:0000256" key="2">
    <source>
        <dbReference type="ARBA" id="ARBA00009477"/>
    </source>
</evidence>
<reference evidence="13" key="2">
    <citation type="submission" date="2020-09" db="EMBL/GenBank/DDBJ databases">
        <authorList>
            <person name="Sun Q."/>
            <person name="Zhou Y."/>
        </authorList>
    </citation>
    <scope>NUCLEOTIDE SEQUENCE</scope>
    <source>
        <strain evidence="13">CGMCC 1.12214</strain>
    </source>
</reference>
<dbReference type="EMBL" id="BMES01000001">
    <property type="protein sequence ID" value="GGH17197.1"/>
    <property type="molecule type" value="Genomic_DNA"/>
</dbReference>
<keyword evidence="3 9" id="KW-0813">Transport</keyword>
<keyword evidence="8" id="KW-0472">Membrane</keyword>
<dbReference type="PRINTS" id="PR01490">
    <property type="entry name" value="RTXTOXIND"/>
</dbReference>
<keyword evidence="5 9" id="KW-0997">Cell inner membrane</keyword>
<comment type="similarity">
    <text evidence="2 9">Belongs to the membrane fusion protein (MFP) (TC 8.A.1) family.</text>
</comment>
<evidence type="ECO:0000259" key="12">
    <source>
        <dbReference type="Pfam" id="PF26002"/>
    </source>
</evidence>
<dbReference type="PANTHER" id="PTHR30386">
    <property type="entry name" value="MEMBRANE FUSION SUBUNIT OF EMRAB-TOLC MULTIDRUG EFFLUX PUMP"/>
    <property type="match status" value="1"/>
</dbReference>
<evidence type="ECO:0000256" key="10">
    <source>
        <dbReference type="SAM" id="Coils"/>
    </source>
</evidence>
<name>A0A917MGU3_9HYPH</name>
<dbReference type="InterPro" id="IPR010129">
    <property type="entry name" value="T1SS_HlyD"/>
</dbReference>
<proteinExistence type="inferred from homology"/>
<dbReference type="InterPro" id="IPR058781">
    <property type="entry name" value="HH_AprE-like"/>
</dbReference>
<keyword evidence="4 9" id="KW-1003">Cell membrane</keyword>
<evidence type="ECO:0000256" key="5">
    <source>
        <dbReference type="ARBA" id="ARBA00022519"/>
    </source>
</evidence>
<dbReference type="PANTHER" id="PTHR30386:SF17">
    <property type="entry name" value="ALKALINE PROTEASE SECRETION PROTEIN APRE"/>
    <property type="match status" value="1"/>
</dbReference>
<dbReference type="GO" id="GO:0015031">
    <property type="term" value="P:protein transport"/>
    <property type="evidence" value="ECO:0007669"/>
    <property type="project" value="InterPro"/>
</dbReference>
<evidence type="ECO:0000313" key="14">
    <source>
        <dbReference type="Proteomes" id="UP000603912"/>
    </source>
</evidence>
<dbReference type="Pfam" id="PF26002">
    <property type="entry name" value="Beta-barrel_AprE"/>
    <property type="match status" value="1"/>
</dbReference>
<dbReference type="Proteomes" id="UP000603912">
    <property type="component" value="Unassembled WGS sequence"/>
</dbReference>
<dbReference type="InterPro" id="IPR050739">
    <property type="entry name" value="MFP"/>
</dbReference>
<feature type="coiled-coil region" evidence="10">
    <location>
        <begin position="254"/>
        <end position="288"/>
    </location>
</feature>
<keyword evidence="7" id="KW-1133">Transmembrane helix</keyword>
<evidence type="ECO:0000256" key="7">
    <source>
        <dbReference type="ARBA" id="ARBA00022989"/>
    </source>
</evidence>
<evidence type="ECO:0000256" key="3">
    <source>
        <dbReference type="ARBA" id="ARBA00022448"/>
    </source>
</evidence>
<feature type="domain" description="AprE-like long alpha-helical hairpin" evidence="11">
    <location>
        <begin position="91"/>
        <end position="281"/>
    </location>
</feature>
<dbReference type="AlphaFoldDB" id="A0A917MGU3"/>
<evidence type="ECO:0000313" key="13">
    <source>
        <dbReference type="EMBL" id="GGH17197.1"/>
    </source>
</evidence>
<keyword evidence="10" id="KW-0175">Coiled coil</keyword>
<evidence type="ECO:0000256" key="9">
    <source>
        <dbReference type="RuleBase" id="RU365093"/>
    </source>
</evidence>
<comment type="subcellular location">
    <subcellularLocation>
        <location evidence="1 9">Cell inner membrane</location>
        <topology evidence="1 9">Single-pass membrane protein</topology>
    </subcellularLocation>
</comment>
<evidence type="ECO:0000256" key="1">
    <source>
        <dbReference type="ARBA" id="ARBA00004377"/>
    </source>
</evidence>
<protein>
    <recommendedName>
        <fullName evidence="9">Membrane fusion protein (MFP) family protein</fullName>
    </recommendedName>
</protein>
<dbReference type="Gene3D" id="2.40.50.100">
    <property type="match status" value="1"/>
</dbReference>
<feature type="domain" description="AprE-like beta-barrel" evidence="12">
    <location>
        <begin position="323"/>
        <end position="411"/>
    </location>
</feature>
<dbReference type="Gene3D" id="2.40.30.170">
    <property type="match status" value="1"/>
</dbReference>
<gene>
    <name evidence="13" type="ORF">GCM10007036_18480</name>
</gene>
<dbReference type="RefSeq" id="WP_188517335.1">
    <property type="nucleotide sequence ID" value="NZ_BMES01000001.1"/>
</dbReference>
<evidence type="ECO:0000256" key="8">
    <source>
        <dbReference type="ARBA" id="ARBA00023136"/>
    </source>
</evidence>
<accession>A0A917MGU3</accession>
<dbReference type="NCBIfam" id="TIGR01843">
    <property type="entry name" value="type_I_hlyD"/>
    <property type="match status" value="1"/>
</dbReference>
<feature type="coiled-coil region" evidence="10">
    <location>
        <begin position="159"/>
        <end position="186"/>
    </location>
</feature>
<dbReference type="Pfam" id="PF25994">
    <property type="entry name" value="HH_AprE"/>
    <property type="match status" value="1"/>
</dbReference>
<dbReference type="InterPro" id="IPR058982">
    <property type="entry name" value="Beta-barrel_AprE"/>
</dbReference>
<sequence>MSENADQTLASIKRHMQAGIAAVVFLAVGVGGWAATTEFAGAVISPGALVVDSSLKKIQHPTGGVVGQIAVTDGQKVAAGQLLVRLDETVARVNLAILTKSLDEFYARQARLEAERDGSTALQYPDILQSRKADDAVARIMAGESNLFELRRTARAGQKMQLSERKAQLAEEIRGLSNQIEAKRNESRFIARELEGVRDLLRRNLIQLPRVTALERDAARIDGEAGQLTAAVAQTKVKISETELQIIQVDQDLRSEVAKELREIQAKIAELVERKVSAEDQMARIELRAPLAGVVHQLAVHTVGGVVGPGEVLMMIVPEKEELVVEVKLPPNEIDQVRPEQEAFLRLSAFNQRTTPELNGKVVMIAGDLTTDQRSGQSYYAVRISIPKSEVARLDGLRLVPGMPVEAFIKAENRTVLSFLIKPLSDQLMKAWREK</sequence>
<keyword evidence="6" id="KW-0812">Transmembrane</keyword>